<dbReference type="Gene3D" id="1.10.10.10">
    <property type="entry name" value="Winged helix-like DNA-binding domain superfamily/Winged helix DNA-binding domain"/>
    <property type="match status" value="1"/>
</dbReference>
<sequence length="159" mass="18871">MDQRSMAVLNQLLKQDSYINVQELAALLNVSRRTIYSDLDKVNDWLKEHHFTEIKQVRGQGLYIDELTKKEMLTNYSLSGMTYYEFSPTERKAWIYIHIVGQEKAYFLEDIRELFQVSRNTILDDIKKLKEELKPYNLYVYSERKLDILFKGMKTTLGG</sequence>
<comment type="caution">
    <text evidence="4">The sequence shown here is derived from an EMBL/GenBank/DDBJ whole genome shotgun (WGS) entry which is preliminary data.</text>
</comment>
<name>A0ABU5CSC4_9BACI</name>
<dbReference type="Pfam" id="PF08279">
    <property type="entry name" value="HTH_11"/>
    <property type="match status" value="1"/>
</dbReference>
<dbReference type="InterPro" id="IPR036390">
    <property type="entry name" value="WH_DNA-bd_sf"/>
</dbReference>
<dbReference type="InterPro" id="IPR013196">
    <property type="entry name" value="HTH_11"/>
</dbReference>
<organism evidence="4 5">
    <name type="scientific">Paracerasibacillus soli</name>
    <dbReference type="NCBI Taxonomy" id="480284"/>
    <lineage>
        <taxon>Bacteria</taxon>
        <taxon>Bacillati</taxon>
        <taxon>Bacillota</taxon>
        <taxon>Bacilli</taxon>
        <taxon>Bacillales</taxon>
        <taxon>Bacillaceae</taxon>
        <taxon>Paracerasibacillus</taxon>
    </lineage>
</organism>
<proteinExistence type="predicted"/>
<dbReference type="RefSeq" id="WP_320380081.1">
    <property type="nucleotide sequence ID" value="NZ_JAWDIQ010000002.1"/>
</dbReference>
<dbReference type="PANTHER" id="PTHR30185">
    <property type="entry name" value="CRYPTIC BETA-GLUCOSIDE BGL OPERON ANTITERMINATOR"/>
    <property type="match status" value="1"/>
</dbReference>
<dbReference type="Proteomes" id="UP001275315">
    <property type="component" value="Unassembled WGS sequence"/>
</dbReference>
<reference evidence="4 5" key="1">
    <citation type="submission" date="2023-10" db="EMBL/GenBank/DDBJ databases">
        <title>Virgibacillus soli CC-YMP-6 genome.</title>
        <authorList>
            <person name="Miliotis G."/>
            <person name="Sengupta P."/>
            <person name="Hameed A."/>
            <person name="Chuvochina M."/>
            <person name="Mcdonagh F."/>
            <person name="Simpson A.C."/>
            <person name="Singh N.K."/>
            <person name="Rekha P.D."/>
            <person name="Raman K."/>
            <person name="Hugenholtz P."/>
            <person name="Venkateswaran K."/>
        </authorList>
    </citation>
    <scope>NUCLEOTIDE SEQUENCE [LARGE SCALE GENOMIC DNA]</scope>
    <source>
        <strain evidence="4 5">CC-YMP-6</strain>
    </source>
</reference>
<protein>
    <submittedName>
        <fullName evidence="4">HTH domain-containing protein</fullName>
    </submittedName>
</protein>
<feature type="domain" description="Helix-turn-helix type 11" evidence="3">
    <location>
        <begin position="4"/>
        <end position="61"/>
    </location>
</feature>
<keyword evidence="2" id="KW-0804">Transcription</keyword>
<keyword evidence="5" id="KW-1185">Reference proteome</keyword>
<evidence type="ECO:0000313" key="4">
    <source>
        <dbReference type="EMBL" id="MDY0409281.1"/>
    </source>
</evidence>
<keyword evidence="1" id="KW-0805">Transcription regulation</keyword>
<dbReference type="InterPro" id="IPR036388">
    <property type="entry name" value="WH-like_DNA-bd_sf"/>
</dbReference>
<dbReference type="InterPro" id="IPR050661">
    <property type="entry name" value="BglG_antiterminators"/>
</dbReference>
<dbReference type="SUPFAM" id="SSF46785">
    <property type="entry name" value="Winged helix' DNA-binding domain"/>
    <property type="match status" value="1"/>
</dbReference>
<evidence type="ECO:0000259" key="3">
    <source>
        <dbReference type="Pfam" id="PF08279"/>
    </source>
</evidence>
<evidence type="ECO:0000256" key="2">
    <source>
        <dbReference type="ARBA" id="ARBA00023163"/>
    </source>
</evidence>
<gene>
    <name evidence="4" type="ORF">RWD45_12780</name>
</gene>
<evidence type="ECO:0000256" key="1">
    <source>
        <dbReference type="ARBA" id="ARBA00023015"/>
    </source>
</evidence>
<dbReference type="PANTHER" id="PTHR30185:SF18">
    <property type="entry name" value="TRANSCRIPTIONAL REGULATOR MTLR"/>
    <property type="match status" value="1"/>
</dbReference>
<evidence type="ECO:0000313" key="5">
    <source>
        <dbReference type="Proteomes" id="UP001275315"/>
    </source>
</evidence>
<accession>A0ABU5CSC4</accession>
<dbReference type="EMBL" id="JAWDIQ010000002">
    <property type="protein sequence ID" value="MDY0409281.1"/>
    <property type="molecule type" value="Genomic_DNA"/>
</dbReference>